<dbReference type="Proteomes" id="UP001501758">
    <property type="component" value="Unassembled WGS sequence"/>
</dbReference>
<organism evidence="1 2">
    <name type="scientific">Aquimarina litoralis</name>
    <dbReference type="NCBI Taxonomy" id="584605"/>
    <lineage>
        <taxon>Bacteria</taxon>
        <taxon>Pseudomonadati</taxon>
        <taxon>Bacteroidota</taxon>
        <taxon>Flavobacteriia</taxon>
        <taxon>Flavobacteriales</taxon>
        <taxon>Flavobacteriaceae</taxon>
        <taxon>Aquimarina</taxon>
    </lineage>
</organism>
<comment type="caution">
    <text evidence="1">The sequence shown here is derived from an EMBL/GenBank/DDBJ whole genome shotgun (WGS) entry which is preliminary data.</text>
</comment>
<sequence>MLSEKVIDHLRSNNWWYDEPSQEYADAFMNMNVPLESDFSKFYLHAEDSPNFSNGNLELYQVGWFILNSSYLDQTKNIQKSLNITENYIPLNSFEANQGYLYNKNDDSVIYIEAGQKLKNFHDGIIDTKWNSFNEFLEWYFGLN</sequence>
<evidence type="ECO:0000313" key="2">
    <source>
        <dbReference type="Proteomes" id="UP001501758"/>
    </source>
</evidence>
<proteinExistence type="predicted"/>
<name>A0ABP3U615_9FLAO</name>
<keyword evidence="2" id="KW-1185">Reference proteome</keyword>
<evidence type="ECO:0000313" key="1">
    <source>
        <dbReference type="EMBL" id="GAA0724031.1"/>
    </source>
</evidence>
<protein>
    <recommendedName>
        <fullName evidence="3">SMI1/KNR4 family protein</fullName>
    </recommendedName>
</protein>
<dbReference type="EMBL" id="BAAAGE010000002">
    <property type="protein sequence ID" value="GAA0724031.1"/>
    <property type="molecule type" value="Genomic_DNA"/>
</dbReference>
<accession>A0ABP3U615</accession>
<gene>
    <name evidence="1" type="ORF">GCM10009430_28150</name>
</gene>
<reference evidence="2" key="1">
    <citation type="journal article" date="2019" name="Int. J. Syst. Evol. Microbiol.">
        <title>The Global Catalogue of Microorganisms (GCM) 10K type strain sequencing project: providing services to taxonomists for standard genome sequencing and annotation.</title>
        <authorList>
            <consortium name="The Broad Institute Genomics Platform"/>
            <consortium name="The Broad Institute Genome Sequencing Center for Infectious Disease"/>
            <person name="Wu L."/>
            <person name="Ma J."/>
        </authorList>
    </citation>
    <scope>NUCLEOTIDE SEQUENCE [LARGE SCALE GENOMIC DNA]</scope>
    <source>
        <strain evidence="2">JCM 15974</strain>
    </source>
</reference>
<dbReference type="RefSeq" id="WP_343912932.1">
    <property type="nucleotide sequence ID" value="NZ_BAAAGE010000002.1"/>
</dbReference>
<evidence type="ECO:0008006" key="3">
    <source>
        <dbReference type="Google" id="ProtNLM"/>
    </source>
</evidence>